<dbReference type="InterPro" id="IPR014756">
    <property type="entry name" value="Ig_E-set"/>
</dbReference>
<dbReference type="GO" id="GO:0005507">
    <property type="term" value="F:copper ion binding"/>
    <property type="evidence" value="ECO:0007669"/>
    <property type="project" value="InterPro"/>
</dbReference>
<sequence>MSGRAARRALALLAFLAGWLVLTAAPASAHVEIVSTTPGDGSRLTAAPAQVSVTLSENVGIQPGSLKVVDTQGTAVDTGPVFQPGDVAEQVAVRLKPGLPDGSYLVEYAFVSTDSHPVRGTFAFVVGAGPLLTSAGAVAAATGTDPVVDVVSTVVRWLSFAGIVLLGGLVFLLTCHPAGRADPRARRLLRAGVWLTAGTAVATFLLQGPYAAGRGLGALLDTGLLADTLRLSYGKLLLVRLVAAAVLAVVLPRVLAAPPASARRGRLENLAMITGFAALLSFSASGHPVTDRVLYFSVAADLVHWGAIAVWAGGLVQLASCLIRRTPDLGPVVTRFSRLAMNCVALIAISGGVLTLRIVPSVSALWTTTYGLLLLGKIAGFAVLLVVANVARRAVLKGMSSGGEGDTAVLTTELRRLRLAVTTEVALASVVLALAAVLTATPPGG</sequence>
<gene>
    <name evidence="13" type="ORF">SAMN05421837_106759</name>
</gene>
<evidence type="ECO:0000256" key="1">
    <source>
        <dbReference type="ARBA" id="ARBA00004651"/>
    </source>
</evidence>
<dbReference type="InterPro" id="IPR007348">
    <property type="entry name" value="CopC_dom"/>
</dbReference>
<dbReference type="Pfam" id="PF04234">
    <property type="entry name" value="CopC"/>
    <property type="match status" value="1"/>
</dbReference>
<feature type="domain" description="CopC" evidence="11">
    <location>
        <begin position="30"/>
        <end position="126"/>
    </location>
</feature>
<dbReference type="GO" id="GO:0006825">
    <property type="term" value="P:copper ion transport"/>
    <property type="evidence" value="ECO:0007669"/>
    <property type="project" value="InterPro"/>
</dbReference>
<keyword evidence="6 9" id="KW-1133">Transmembrane helix</keyword>
<dbReference type="SUPFAM" id="SSF81296">
    <property type="entry name" value="E set domains"/>
    <property type="match status" value="1"/>
</dbReference>
<dbReference type="EMBL" id="FNUJ01000006">
    <property type="protein sequence ID" value="SEF33386.1"/>
    <property type="molecule type" value="Genomic_DNA"/>
</dbReference>
<evidence type="ECO:0000256" key="3">
    <source>
        <dbReference type="ARBA" id="ARBA00022692"/>
    </source>
</evidence>
<accession>A0A1H5R4Q1</accession>
<evidence type="ECO:0000259" key="11">
    <source>
        <dbReference type="Pfam" id="PF04234"/>
    </source>
</evidence>
<evidence type="ECO:0000256" key="5">
    <source>
        <dbReference type="ARBA" id="ARBA00022729"/>
    </source>
</evidence>
<dbReference type="RefSeq" id="WP_091389644.1">
    <property type="nucleotide sequence ID" value="NZ_FNUJ01000006.1"/>
</dbReference>
<comment type="subcellular location">
    <subcellularLocation>
        <location evidence="1">Cell membrane</location>
        <topology evidence="1">Multi-pass membrane protein</topology>
    </subcellularLocation>
</comment>
<keyword evidence="2" id="KW-1003">Cell membrane</keyword>
<feature type="transmembrane region" description="Helical" evidence="9">
    <location>
        <begin position="267"/>
        <end position="287"/>
    </location>
</feature>
<feature type="transmembrane region" description="Helical" evidence="9">
    <location>
        <begin position="293"/>
        <end position="318"/>
    </location>
</feature>
<dbReference type="GO" id="GO:0042597">
    <property type="term" value="C:periplasmic space"/>
    <property type="evidence" value="ECO:0007669"/>
    <property type="project" value="InterPro"/>
</dbReference>
<dbReference type="InterPro" id="IPR008457">
    <property type="entry name" value="Cu-R_CopD_dom"/>
</dbReference>
<evidence type="ECO:0000256" key="2">
    <source>
        <dbReference type="ARBA" id="ARBA00022475"/>
    </source>
</evidence>
<keyword evidence="14" id="KW-1185">Reference proteome</keyword>
<name>A0A1H5R4Q1_9PSEU</name>
<dbReference type="Proteomes" id="UP000198878">
    <property type="component" value="Unassembled WGS sequence"/>
</dbReference>
<feature type="signal peptide" evidence="10">
    <location>
        <begin position="1"/>
        <end position="29"/>
    </location>
</feature>
<dbReference type="AlphaFoldDB" id="A0A1H5R4Q1"/>
<dbReference type="InterPro" id="IPR014755">
    <property type="entry name" value="Cu-Rt/internalin_Ig-like"/>
</dbReference>
<dbReference type="Gene3D" id="2.60.40.1220">
    <property type="match status" value="1"/>
</dbReference>
<feature type="chain" id="PRO_5038507786" evidence="10">
    <location>
        <begin position="30"/>
        <end position="445"/>
    </location>
</feature>
<feature type="transmembrane region" description="Helical" evidence="9">
    <location>
        <begin position="232"/>
        <end position="255"/>
    </location>
</feature>
<evidence type="ECO:0000256" key="7">
    <source>
        <dbReference type="ARBA" id="ARBA00023008"/>
    </source>
</evidence>
<feature type="domain" description="Copper resistance protein D" evidence="12">
    <location>
        <begin position="332"/>
        <end position="438"/>
    </location>
</feature>
<evidence type="ECO:0000256" key="8">
    <source>
        <dbReference type="ARBA" id="ARBA00023136"/>
    </source>
</evidence>
<dbReference type="PANTHER" id="PTHR34820:SF4">
    <property type="entry name" value="INNER MEMBRANE PROTEIN YEBZ"/>
    <property type="match status" value="1"/>
</dbReference>
<dbReference type="Pfam" id="PF05425">
    <property type="entry name" value="CopD"/>
    <property type="match status" value="1"/>
</dbReference>
<feature type="transmembrane region" description="Helical" evidence="9">
    <location>
        <begin position="339"/>
        <end position="358"/>
    </location>
</feature>
<proteinExistence type="predicted"/>
<keyword evidence="4" id="KW-0479">Metal-binding</keyword>
<evidence type="ECO:0000256" key="9">
    <source>
        <dbReference type="SAM" id="Phobius"/>
    </source>
</evidence>
<evidence type="ECO:0000256" key="4">
    <source>
        <dbReference type="ARBA" id="ARBA00022723"/>
    </source>
</evidence>
<organism evidence="13 14">
    <name type="scientific">Amycolatopsis pretoriensis</name>
    <dbReference type="NCBI Taxonomy" id="218821"/>
    <lineage>
        <taxon>Bacteria</taxon>
        <taxon>Bacillati</taxon>
        <taxon>Actinomycetota</taxon>
        <taxon>Actinomycetes</taxon>
        <taxon>Pseudonocardiales</taxon>
        <taxon>Pseudonocardiaceae</taxon>
        <taxon>Amycolatopsis</taxon>
    </lineage>
</organism>
<dbReference type="InterPro" id="IPR032694">
    <property type="entry name" value="CopC/D"/>
</dbReference>
<protein>
    <submittedName>
        <fullName evidence="13">Copper transport protein</fullName>
    </submittedName>
</protein>
<evidence type="ECO:0000256" key="10">
    <source>
        <dbReference type="SAM" id="SignalP"/>
    </source>
</evidence>
<feature type="transmembrane region" description="Helical" evidence="9">
    <location>
        <begin position="191"/>
        <end position="212"/>
    </location>
</feature>
<evidence type="ECO:0000256" key="6">
    <source>
        <dbReference type="ARBA" id="ARBA00022989"/>
    </source>
</evidence>
<feature type="transmembrane region" description="Helical" evidence="9">
    <location>
        <begin position="419"/>
        <end position="440"/>
    </location>
</feature>
<evidence type="ECO:0000313" key="13">
    <source>
        <dbReference type="EMBL" id="SEF33386.1"/>
    </source>
</evidence>
<keyword evidence="7" id="KW-0186">Copper</keyword>
<keyword evidence="3 9" id="KW-0812">Transmembrane</keyword>
<evidence type="ECO:0000259" key="12">
    <source>
        <dbReference type="Pfam" id="PF05425"/>
    </source>
</evidence>
<keyword evidence="8 9" id="KW-0472">Membrane</keyword>
<dbReference type="STRING" id="218821.SAMN05421837_106759"/>
<keyword evidence="5 10" id="KW-0732">Signal</keyword>
<dbReference type="PANTHER" id="PTHR34820">
    <property type="entry name" value="INNER MEMBRANE PROTEIN YEBZ"/>
    <property type="match status" value="1"/>
</dbReference>
<feature type="transmembrane region" description="Helical" evidence="9">
    <location>
        <begin position="370"/>
        <end position="391"/>
    </location>
</feature>
<evidence type="ECO:0000313" key="14">
    <source>
        <dbReference type="Proteomes" id="UP000198878"/>
    </source>
</evidence>
<dbReference type="GO" id="GO:0046688">
    <property type="term" value="P:response to copper ion"/>
    <property type="evidence" value="ECO:0007669"/>
    <property type="project" value="InterPro"/>
</dbReference>
<dbReference type="GO" id="GO:0005886">
    <property type="term" value="C:plasma membrane"/>
    <property type="evidence" value="ECO:0007669"/>
    <property type="project" value="UniProtKB-SubCell"/>
</dbReference>
<reference evidence="14" key="1">
    <citation type="submission" date="2016-10" db="EMBL/GenBank/DDBJ databases">
        <authorList>
            <person name="Varghese N."/>
            <person name="Submissions S."/>
        </authorList>
    </citation>
    <scope>NUCLEOTIDE SEQUENCE [LARGE SCALE GENOMIC DNA]</scope>
    <source>
        <strain evidence="14">DSM 44654</strain>
    </source>
</reference>
<feature type="transmembrane region" description="Helical" evidence="9">
    <location>
        <begin position="157"/>
        <end position="179"/>
    </location>
</feature>